<reference evidence="3 4" key="1">
    <citation type="journal article" date="2024" name="Nat. Commun.">
        <title>Phylogenomics reveals the evolutionary origins of lichenization in chlorophyte algae.</title>
        <authorList>
            <person name="Puginier C."/>
            <person name="Libourel C."/>
            <person name="Otte J."/>
            <person name="Skaloud P."/>
            <person name="Haon M."/>
            <person name="Grisel S."/>
            <person name="Petersen M."/>
            <person name="Berrin J.G."/>
            <person name="Delaux P.M."/>
            <person name="Dal Grande F."/>
            <person name="Keller J."/>
        </authorList>
    </citation>
    <scope>NUCLEOTIDE SEQUENCE [LARGE SCALE GENOMIC DNA]</scope>
    <source>
        <strain evidence="3 4">SAG 245.80</strain>
    </source>
</reference>
<evidence type="ECO:0000256" key="1">
    <source>
        <dbReference type="SAM" id="Coils"/>
    </source>
</evidence>
<feature type="region of interest" description="Disordered" evidence="2">
    <location>
        <begin position="46"/>
        <end position="68"/>
    </location>
</feature>
<evidence type="ECO:0000313" key="4">
    <source>
        <dbReference type="Proteomes" id="UP001445335"/>
    </source>
</evidence>
<keyword evidence="1" id="KW-0175">Coiled coil</keyword>
<dbReference type="Proteomes" id="UP001445335">
    <property type="component" value="Unassembled WGS sequence"/>
</dbReference>
<evidence type="ECO:0000313" key="3">
    <source>
        <dbReference type="EMBL" id="KAK9838133.1"/>
    </source>
</evidence>
<dbReference type="EMBL" id="JALJOU010000020">
    <property type="protein sequence ID" value="KAK9838133.1"/>
    <property type="molecule type" value="Genomic_DNA"/>
</dbReference>
<gene>
    <name evidence="3" type="ORF">WJX81_003240</name>
</gene>
<keyword evidence="4" id="KW-1185">Reference proteome</keyword>
<evidence type="ECO:0000256" key="2">
    <source>
        <dbReference type="SAM" id="MobiDB-lite"/>
    </source>
</evidence>
<feature type="coiled-coil region" evidence="1">
    <location>
        <begin position="80"/>
        <end position="156"/>
    </location>
</feature>
<name>A0AAW1RWI3_9CHLO</name>
<protein>
    <submittedName>
        <fullName evidence="3">Uncharacterized protein</fullName>
    </submittedName>
</protein>
<accession>A0AAW1RWI3</accession>
<proteinExistence type="predicted"/>
<organism evidence="3 4">
    <name type="scientific">Elliptochloris bilobata</name>
    <dbReference type="NCBI Taxonomy" id="381761"/>
    <lineage>
        <taxon>Eukaryota</taxon>
        <taxon>Viridiplantae</taxon>
        <taxon>Chlorophyta</taxon>
        <taxon>core chlorophytes</taxon>
        <taxon>Trebouxiophyceae</taxon>
        <taxon>Trebouxiophyceae incertae sedis</taxon>
        <taxon>Elliptochloris clade</taxon>
        <taxon>Elliptochloris</taxon>
    </lineage>
</organism>
<comment type="caution">
    <text evidence="3">The sequence shown here is derived from an EMBL/GenBank/DDBJ whole genome shotgun (WGS) entry which is preliminary data.</text>
</comment>
<dbReference type="AlphaFoldDB" id="A0AAW1RWI3"/>
<sequence>MARALLTGVVTAGGLVLGTAGAYSAVAYTAVLSAEREGARHERQLEAESSAQSELAQMLEQSEHATREMGSLLTQQRAAMLDTEKDLDSTRQRLHRLEEERREQEVAVADMEEQVAARRGVAADLQARLHARAETMAMLERSAAEARARAAGARAECNPLNHPLVQEYFSKK</sequence>